<dbReference type="PANTHER" id="PTHR11022:SF41">
    <property type="entry name" value="PEPTIDOGLYCAN-RECOGNITION PROTEIN LC-RELATED"/>
    <property type="match status" value="1"/>
</dbReference>
<evidence type="ECO:0000259" key="4">
    <source>
        <dbReference type="SMART" id="SM00701"/>
    </source>
</evidence>
<dbReference type="Pfam" id="PF01510">
    <property type="entry name" value="Amidase_2"/>
    <property type="match status" value="1"/>
</dbReference>
<dbReference type="GO" id="GO:0009253">
    <property type="term" value="P:peptidoglycan catabolic process"/>
    <property type="evidence" value="ECO:0007669"/>
    <property type="project" value="InterPro"/>
</dbReference>
<accession>A0A6J4U005</accession>
<dbReference type="Gene3D" id="3.40.80.10">
    <property type="entry name" value="Peptidoglycan recognition protein-like"/>
    <property type="match status" value="1"/>
</dbReference>
<sequence>MVTVLRSALTVALTAAVAAPAAAAAAPRAHDFERSLSDGKARAASAVTTVDAGRPFDVVGLRWTAAPDHPHVELRVRVDGRWKRWVDVPAHHSARGSDPVLAAGADAVQLRGTRGIRGLRLRFVRVKGSERAAPRARAAQSGPPPIVPRAQWDPGNQCAPRDTPTMGSVQMAFVHHTVSANDYAPEQSAQMVLGICRFHRNSNGWDDVGYNFFVDKYGQLFEGRAGGIDQPVVGAQAQGWNSQSTGVANLGTYEDVPQTDQALDAMSRLLAWKLPLHGAPVTGTVTLASGGGETNRHPKGQAVTYERISGHRDGNATACPGEMLFGQLPRVRQMAAGRAPAVIGPGPAVGAASKLTLGVQRSALAFPEPARLGGRLTDPGGVGIGGVQVRIQVLTATGFKAVGAAGTDAEGNFTAELPSTRNRTIRALVGNIASAPVKVAVAPQVVATSRATRVLAGRQRAVLLGSVRPAKAAVTVVVAREVGGRYVRVAALRVKTVRGRFRAVVPLTKPGLYRLRVTFRGDKLNVAGGQADAYVRAVRKLNGAAAAPAGR</sequence>
<feature type="region of interest" description="Disordered" evidence="2">
    <location>
        <begin position="132"/>
        <end position="153"/>
    </location>
</feature>
<organism evidence="5">
    <name type="scientific">uncultured Solirubrobacteraceae bacterium</name>
    <dbReference type="NCBI Taxonomy" id="1162706"/>
    <lineage>
        <taxon>Bacteria</taxon>
        <taxon>Bacillati</taxon>
        <taxon>Actinomycetota</taxon>
        <taxon>Thermoleophilia</taxon>
        <taxon>Solirubrobacterales</taxon>
        <taxon>Solirubrobacteraceae</taxon>
        <taxon>environmental samples</taxon>
    </lineage>
</organism>
<evidence type="ECO:0000256" key="2">
    <source>
        <dbReference type="SAM" id="MobiDB-lite"/>
    </source>
</evidence>
<dbReference type="CDD" id="cd06583">
    <property type="entry name" value="PGRP"/>
    <property type="match status" value="1"/>
</dbReference>
<feature type="signal peptide" evidence="3">
    <location>
        <begin position="1"/>
        <end position="23"/>
    </location>
</feature>
<dbReference type="GO" id="GO:0008745">
    <property type="term" value="F:N-acetylmuramoyl-L-alanine amidase activity"/>
    <property type="evidence" value="ECO:0007669"/>
    <property type="project" value="InterPro"/>
</dbReference>
<reference evidence="5" key="1">
    <citation type="submission" date="2020-02" db="EMBL/GenBank/DDBJ databases">
        <authorList>
            <person name="Meier V. D."/>
        </authorList>
    </citation>
    <scope>NUCLEOTIDE SEQUENCE</scope>
    <source>
        <strain evidence="5">AVDCRST_MAG85</strain>
    </source>
</reference>
<dbReference type="InterPro" id="IPR002502">
    <property type="entry name" value="Amidase_domain"/>
</dbReference>
<dbReference type="GO" id="GO:0008270">
    <property type="term" value="F:zinc ion binding"/>
    <property type="evidence" value="ECO:0007669"/>
    <property type="project" value="InterPro"/>
</dbReference>
<dbReference type="PANTHER" id="PTHR11022">
    <property type="entry name" value="PEPTIDOGLYCAN RECOGNITION PROTEIN"/>
    <property type="match status" value="1"/>
</dbReference>
<evidence type="ECO:0000256" key="1">
    <source>
        <dbReference type="ARBA" id="ARBA00007553"/>
    </source>
</evidence>
<dbReference type="InterPro" id="IPR015510">
    <property type="entry name" value="PGRP"/>
</dbReference>
<proteinExistence type="inferred from homology"/>
<gene>
    <name evidence="5" type="ORF">AVDCRST_MAG85-4020</name>
</gene>
<evidence type="ECO:0000256" key="3">
    <source>
        <dbReference type="SAM" id="SignalP"/>
    </source>
</evidence>
<feature type="chain" id="PRO_5039167481" description="Peptidoglycan recognition protein family domain-containing protein" evidence="3">
    <location>
        <begin position="24"/>
        <end position="551"/>
    </location>
</feature>
<dbReference type="AlphaFoldDB" id="A0A6J4U005"/>
<comment type="similarity">
    <text evidence="1">Belongs to the N-acetylmuramoyl-L-alanine amidase 2 family.</text>
</comment>
<protein>
    <recommendedName>
        <fullName evidence="4">Peptidoglycan recognition protein family domain-containing protein</fullName>
    </recommendedName>
</protein>
<keyword evidence="3" id="KW-0732">Signal</keyword>
<dbReference type="InterPro" id="IPR036505">
    <property type="entry name" value="Amidase/PGRP_sf"/>
</dbReference>
<dbReference type="SMART" id="SM00701">
    <property type="entry name" value="PGRP"/>
    <property type="match status" value="1"/>
</dbReference>
<evidence type="ECO:0000313" key="5">
    <source>
        <dbReference type="EMBL" id="CAA9534976.1"/>
    </source>
</evidence>
<feature type="domain" description="Peptidoglycan recognition protein family" evidence="4">
    <location>
        <begin position="144"/>
        <end position="292"/>
    </location>
</feature>
<dbReference type="EMBL" id="CADCVT010000454">
    <property type="protein sequence ID" value="CAA9534976.1"/>
    <property type="molecule type" value="Genomic_DNA"/>
</dbReference>
<name>A0A6J4U005_9ACTN</name>
<dbReference type="SUPFAM" id="SSF55846">
    <property type="entry name" value="N-acetylmuramoyl-L-alanine amidase-like"/>
    <property type="match status" value="1"/>
</dbReference>
<dbReference type="InterPro" id="IPR006619">
    <property type="entry name" value="PGRP_domain_met/bac"/>
</dbReference>